<gene>
    <name evidence="7" type="ORF">NG54_06845</name>
</gene>
<dbReference type="EC" id="5.4.99.-" evidence="5"/>
<dbReference type="AlphaFoldDB" id="A0A0A6VEI4"/>
<evidence type="ECO:0000313" key="8">
    <source>
        <dbReference type="Proteomes" id="UP000030588"/>
    </source>
</evidence>
<evidence type="ECO:0000256" key="2">
    <source>
        <dbReference type="ARBA" id="ARBA00010876"/>
    </source>
</evidence>
<evidence type="ECO:0000256" key="3">
    <source>
        <dbReference type="ARBA" id="ARBA00023235"/>
    </source>
</evidence>
<protein>
    <recommendedName>
        <fullName evidence="5">Pseudouridine synthase</fullName>
        <ecNumber evidence="5">5.4.99.-</ecNumber>
    </recommendedName>
</protein>
<feature type="active site" evidence="4">
    <location>
        <position position="140"/>
    </location>
</feature>
<evidence type="ECO:0000256" key="1">
    <source>
        <dbReference type="ARBA" id="ARBA00000073"/>
    </source>
</evidence>
<dbReference type="Gene3D" id="3.30.2350.10">
    <property type="entry name" value="Pseudouridine synthase"/>
    <property type="match status" value="1"/>
</dbReference>
<comment type="similarity">
    <text evidence="2 5">Belongs to the pseudouridine synthase RluA family.</text>
</comment>
<dbReference type="NCBIfam" id="TIGR00005">
    <property type="entry name" value="rluA_subfam"/>
    <property type="match status" value="1"/>
</dbReference>
<comment type="catalytic activity">
    <reaction evidence="1 5">
        <text>a uridine in RNA = a pseudouridine in RNA</text>
        <dbReference type="Rhea" id="RHEA:48348"/>
        <dbReference type="Rhea" id="RHEA-COMP:12068"/>
        <dbReference type="Rhea" id="RHEA-COMP:12069"/>
        <dbReference type="ChEBI" id="CHEBI:65314"/>
        <dbReference type="ChEBI" id="CHEBI:65315"/>
    </reaction>
</comment>
<keyword evidence="3 5" id="KW-0413">Isomerase</keyword>
<dbReference type="PANTHER" id="PTHR21600:SF71">
    <property type="entry name" value="PSEUDOURIDINE SYNTHASE"/>
    <property type="match status" value="1"/>
</dbReference>
<dbReference type="InterPro" id="IPR006225">
    <property type="entry name" value="PsdUridine_synth_RluC/D"/>
</dbReference>
<comment type="function">
    <text evidence="5">Responsible for synthesis of pseudouridine from uracil.</text>
</comment>
<dbReference type="PROSITE" id="PS01129">
    <property type="entry name" value="PSI_RLU"/>
    <property type="match status" value="1"/>
</dbReference>
<dbReference type="EMBL" id="JRUN01000015">
    <property type="protein sequence ID" value="KHD85873.1"/>
    <property type="molecule type" value="Genomic_DNA"/>
</dbReference>
<dbReference type="OrthoDB" id="9807829at2"/>
<reference evidence="7 8" key="1">
    <citation type="submission" date="2014-10" db="EMBL/GenBank/DDBJ databases">
        <title>Draft genome of phytase producing Bacillus ginsengihumi strain M2.11.</title>
        <authorList>
            <person name="Toymentseva A."/>
            <person name="Boulygina E.A."/>
            <person name="Kazakov S.V."/>
            <person name="Kayumov I."/>
            <person name="Suleimanova A.D."/>
            <person name="Mardanova A.M."/>
            <person name="Maria S.N."/>
            <person name="Sergey M.Y."/>
            <person name="Sharipova M.R."/>
        </authorList>
    </citation>
    <scope>NUCLEOTIDE SEQUENCE [LARGE SCALE GENOMIC DNA]</scope>
    <source>
        <strain evidence="7 8">M2.11</strain>
    </source>
</reference>
<dbReference type="GO" id="GO:0000455">
    <property type="term" value="P:enzyme-directed rRNA pseudouridine synthesis"/>
    <property type="evidence" value="ECO:0007669"/>
    <property type="project" value="TreeGrafter"/>
</dbReference>
<name>A0A0A6VEI4_9BACI</name>
<evidence type="ECO:0000259" key="6">
    <source>
        <dbReference type="Pfam" id="PF00849"/>
    </source>
</evidence>
<dbReference type="InterPro" id="IPR050188">
    <property type="entry name" value="RluA_PseudoU_synthase"/>
</dbReference>
<dbReference type="InterPro" id="IPR006224">
    <property type="entry name" value="PsdUridine_synth_RluA-like_CS"/>
</dbReference>
<proteinExistence type="inferred from homology"/>
<dbReference type="GO" id="GO:0003723">
    <property type="term" value="F:RNA binding"/>
    <property type="evidence" value="ECO:0007669"/>
    <property type="project" value="InterPro"/>
</dbReference>
<dbReference type="RefSeq" id="WP_035354038.1">
    <property type="nucleotide sequence ID" value="NZ_JRUN01000015.1"/>
</dbReference>
<evidence type="ECO:0000256" key="4">
    <source>
        <dbReference type="PIRSR" id="PIRSR606225-1"/>
    </source>
</evidence>
<evidence type="ECO:0000313" key="7">
    <source>
        <dbReference type="EMBL" id="KHD85873.1"/>
    </source>
</evidence>
<evidence type="ECO:0000256" key="5">
    <source>
        <dbReference type="RuleBase" id="RU362028"/>
    </source>
</evidence>
<dbReference type="InterPro" id="IPR020103">
    <property type="entry name" value="PsdUridine_synth_cat_dom_sf"/>
</dbReference>
<comment type="caution">
    <text evidence="7">The sequence shown here is derived from an EMBL/GenBank/DDBJ whole genome shotgun (WGS) entry which is preliminary data.</text>
</comment>
<dbReference type="InterPro" id="IPR006145">
    <property type="entry name" value="PsdUridine_synth_RsuA/RluA"/>
</dbReference>
<dbReference type="GO" id="GO:0140098">
    <property type="term" value="F:catalytic activity, acting on RNA"/>
    <property type="evidence" value="ECO:0007669"/>
    <property type="project" value="UniProtKB-ARBA"/>
</dbReference>
<dbReference type="CDD" id="cd02869">
    <property type="entry name" value="PseudoU_synth_RluA_like"/>
    <property type="match status" value="1"/>
</dbReference>
<dbReference type="STRING" id="363870.NG54_06845"/>
<dbReference type="Proteomes" id="UP000030588">
    <property type="component" value="Unassembled WGS sequence"/>
</dbReference>
<dbReference type="SUPFAM" id="SSF55120">
    <property type="entry name" value="Pseudouridine synthase"/>
    <property type="match status" value="1"/>
</dbReference>
<sequence length="305" mass="34922">MKAKRNGNLFEFELPNKLNGMTIETILKEHWSTPKKMLHQFRMDKAVQINGENLSWNKPLKAHDLFSIAIFKEEDFGVVPEYHPVEILYEDEHLLVANKPAGMDTHPNVEGQTNTLANAIAFHYQQNGEACRVRHVHRLDHDTTGAVLFAKHAWGHAILDHLLNKREIKRTYWALVHGTPHPLSGVITQPIGRDRHHPTRRRVSKTGQAAKTNYAVKQQFHKQQLSLVECTLDTGRTHQIRVHMSSIGHPIAGDTLYGGKTIFQRQALHARKLNLIHPFTENAIECIAPFHDEPAIFEDYVKQIQ</sequence>
<accession>A0A0A6VEI4</accession>
<organism evidence="7 8">
    <name type="scientific">Heyndrickxia ginsengihumi</name>
    <dbReference type="NCBI Taxonomy" id="363870"/>
    <lineage>
        <taxon>Bacteria</taxon>
        <taxon>Bacillati</taxon>
        <taxon>Bacillota</taxon>
        <taxon>Bacilli</taxon>
        <taxon>Bacillales</taxon>
        <taxon>Bacillaceae</taxon>
        <taxon>Heyndrickxia</taxon>
    </lineage>
</organism>
<dbReference type="PANTHER" id="PTHR21600">
    <property type="entry name" value="MITOCHONDRIAL RNA PSEUDOURIDINE SYNTHASE"/>
    <property type="match status" value="1"/>
</dbReference>
<feature type="domain" description="Pseudouridine synthase RsuA/RluA-like" evidence="6">
    <location>
        <begin position="93"/>
        <end position="246"/>
    </location>
</feature>
<dbReference type="Pfam" id="PF00849">
    <property type="entry name" value="PseudoU_synth_2"/>
    <property type="match status" value="1"/>
</dbReference>
<dbReference type="GO" id="GO:0009982">
    <property type="term" value="F:pseudouridine synthase activity"/>
    <property type="evidence" value="ECO:0007669"/>
    <property type="project" value="InterPro"/>
</dbReference>
<dbReference type="FunFam" id="3.30.2350.10:FF:000005">
    <property type="entry name" value="Pseudouridine synthase"/>
    <property type="match status" value="1"/>
</dbReference>